<organism evidence="2 3">
    <name type="scientific">Anopheles culicifacies</name>
    <dbReference type="NCBI Taxonomy" id="139723"/>
    <lineage>
        <taxon>Eukaryota</taxon>
        <taxon>Metazoa</taxon>
        <taxon>Ecdysozoa</taxon>
        <taxon>Arthropoda</taxon>
        <taxon>Hexapoda</taxon>
        <taxon>Insecta</taxon>
        <taxon>Pterygota</taxon>
        <taxon>Neoptera</taxon>
        <taxon>Endopterygota</taxon>
        <taxon>Diptera</taxon>
        <taxon>Nematocera</taxon>
        <taxon>Culicoidea</taxon>
        <taxon>Culicidae</taxon>
        <taxon>Anophelinae</taxon>
        <taxon>Anopheles</taxon>
        <taxon>culicifacies species complex</taxon>
    </lineage>
</organism>
<dbReference type="AlphaFoldDB" id="A0A182LX87"/>
<name>A0A182LX87_9DIPT</name>
<dbReference type="Proteomes" id="UP000075883">
    <property type="component" value="Unassembled WGS sequence"/>
</dbReference>
<evidence type="ECO:0000313" key="2">
    <source>
        <dbReference type="EnsemblMetazoa" id="ACUA004157-PA"/>
    </source>
</evidence>
<dbReference type="VEuPathDB" id="VectorBase:ACUA004157"/>
<reference evidence="2" key="2">
    <citation type="submission" date="2020-05" db="UniProtKB">
        <authorList>
            <consortium name="EnsemblMetazoa"/>
        </authorList>
    </citation>
    <scope>IDENTIFICATION</scope>
    <source>
        <strain evidence="2">A-37</strain>
    </source>
</reference>
<protein>
    <submittedName>
        <fullName evidence="2">Uncharacterized protein</fullName>
    </submittedName>
</protein>
<evidence type="ECO:0000256" key="1">
    <source>
        <dbReference type="SAM" id="MobiDB-lite"/>
    </source>
</evidence>
<accession>A0A182LX87</accession>
<proteinExistence type="predicted"/>
<feature type="region of interest" description="Disordered" evidence="1">
    <location>
        <begin position="1"/>
        <end position="21"/>
    </location>
</feature>
<dbReference type="EMBL" id="AXCM01002254">
    <property type="status" value="NOT_ANNOTATED_CDS"/>
    <property type="molecule type" value="Genomic_DNA"/>
</dbReference>
<dbReference type="EnsemblMetazoa" id="ACUA004157-RA">
    <property type="protein sequence ID" value="ACUA004157-PA"/>
    <property type="gene ID" value="ACUA004157"/>
</dbReference>
<reference evidence="3" key="1">
    <citation type="submission" date="2013-09" db="EMBL/GenBank/DDBJ databases">
        <title>The Genome Sequence of Anopheles culicifacies species A.</title>
        <authorList>
            <consortium name="The Broad Institute Genomics Platform"/>
            <person name="Neafsey D.E."/>
            <person name="Besansky N."/>
            <person name="Howell P."/>
            <person name="Walton C."/>
            <person name="Young S.K."/>
            <person name="Zeng Q."/>
            <person name="Gargeya S."/>
            <person name="Fitzgerald M."/>
            <person name="Haas B."/>
            <person name="Abouelleil A."/>
            <person name="Allen A.W."/>
            <person name="Alvarado L."/>
            <person name="Arachchi H.M."/>
            <person name="Berlin A.M."/>
            <person name="Chapman S.B."/>
            <person name="Gainer-Dewar J."/>
            <person name="Goldberg J."/>
            <person name="Griggs A."/>
            <person name="Gujja S."/>
            <person name="Hansen M."/>
            <person name="Howarth C."/>
            <person name="Imamovic A."/>
            <person name="Ireland A."/>
            <person name="Larimer J."/>
            <person name="McCowan C."/>
            <person name="Murphy C."/>
            <person name="Pearson M."/>
            <person name="Poon T.W."/>
            <person name="Priest M."/>
            <person name="Roberts A."/>
            <person name="Saif S."/>
            <person name="Shea T."/>
            <person name="Sisk P."/>
            <person name="Sykes S."/>
            <person name="Wortman J."/>
            <person name="Nusbaum C."/>
            <person name="Birren B."/>
        </authorList>
    </citation>
    <scope>NUCLEOTIDE SEQUENCE [LARGE SCALE GENOMIC DNA]</scope>
    <source>
        <strain evidence="3">A-37</strain>
    </source>
</reference>
<sequence>MKDCRPAQQETPREEDEQHWRCGVRDAKERFDGFEKFVSVQWQHQPLQPAVPRLHNPVAEARVFIQIHRGTVQEAHQQEINYAEGHTYGRVLFCTNAHCPHGCCLQPFDFEDTITPRSAQGQKKLLQIVRQ</sequence>
<keyword evidence="3" id="KW-1185">Reference proteome</keyword>
<evidence type="ECO:0000313" key="3">
    <source>
        <dbReference type="Proteomes" id="UP000075883"/>
    </source>
</evidence>